<gene>
    <name evidence="2" type="ORF">GCM10023322_30700</name>
</gene>
<feature type="transmembrane region" description="Helical" evidence="1">
    <location>
        <begin position="262"/>
        <end position="286"/>
    </location>
</feature>
<reference evidence="3" key="1">
    <citation type="journal article" date="2019" name="Int. J. Syst. Evol. Microbiol.">
        <title>The Global Catalogue of Microorganisms (GCM) 10K type strain sequencing project: providing services to taxonomists for standard genome sequencing and annotation.</title>
        <authorList>
            <consortium name="The Broad Institute Genomics Platform"/>
            <consortium name="The Broad Institute Genome Sequencing Center for Infectious Disease"/>
            <person name="Wu L."/>
            <person name="Ma J."/>
        </authorList>
    </citation>
    <scope>NUCLEOTIDE SEQUENCE [LARGE SCALE GENOMIC DNA]</scope>
    <source>
        <strain evidence="3">JCM 18304</strain>
    </source>
</reference>
<dbReference type="EMBL" id="BAABJQ010000007">
    <property type="protein sequence ID" value="GAA5185815.1"/>
    <property type="molecule type" value="Genomic_DNA"/>
</dbReference>
<evidence type="ECO:0000256" key="1">
    <source>
        <dbReference type="SAM" id="Phobius"/>
    </source>
</evidence>
<keyword evidence="1" id="KW-1133">Transmembrane helix</keyword>
<comment type="caution">
    <text evidence="2">The sequence shown here is derived from an EMBL/GenBank/DDBJ whole genome shotgun (WGS) entry which is preliminary data.</text>
</comment>
<name>A0ABP9RS81_9ACTN</name>
<feature type="transmembrane region" description="Helical" evidence="1">
    <location>
        <begin position="183"/>
        <end position="205"/>
    </location>
</feature>
<feature type="transmembrane region" description="Helical" evidence="1">
    <location>
        <begin position="212"/>
        <end position="232"/>
    </location>
</feature>
<dbReference type="Pfam" id="PF12730">
    <property type="entry name" value="ABC2_membrane_4"/>
    <property type="match status" value="1"/>
</dbReference>
<protein>
    <submittedName>
        <fullName evidence="2">ABC transporter permease</fullName>
    </submittedName>
</protein>
<dbReference type="Proteomes" id="UP001501570">
    <property type="component" value="Unassembled WGS sequence"/>
</dbReference>
<evidence type="ECO:0000313" key="3">
    <source>
        <dbReference type="Proteomes" id="UP001501570"/>
    </source>
</evidence>
<feature type="transmembrane region" description="Helical" evidence="1">
    <location>
        <begin position="55"/>
        <end position="75"/>
    </location>
</feature>
<accession>A0ABP9RS81</accession>
<keyword evidence="3" id="KW-1185">Reference proteome</keyword>
<evidence type="ECO:0000313" key="2">
    <source>
        <dbReference type="EMBL" id="GAA5185815.1"/>
    </source>
</evidence>
<proteinExistence type="predicted"/>
<keyword evidence="1" id="KW-0812">Transmembrane</keyword>
<feature type="transmembrane region" description="Helical" evidence="1">
    <location>
        <begin position="105"/>
        <end position="124"/>
    </location>
</feature>
<dbReference type="PANTHER" id="PTHR37305:SF1">
    <property type="entry name" value="MEMBRANE PROTEIN"/>
    <property type="match status" value="1"/>
</dbReference>
<organism evidence="2 3">
    <name type="scientific">Rugosimonospora acidiphila</name>
    <dbReference type="NCBI Taxonomy" id="556531"/>
    <lineage>
        <taxon>Bacteria</taxon>
        <taxon>Bacillati</taxon>
        <taxon>Actinomycetota</taxon>
        <taxon>Actinomycetes</taxon>
        <taxon>Micromonosporales</taxon>
        <taxon>Micromonosporaceae</taxon>
        <taxon>Rugosimonospora</taxon>
    </lineage>
</organism>
<dbReference type="PANTHER" id="PTHR37305">
    <property type="entry name" value="INTEGRAL MEMBRANE PROTEIN-RELATED"/>
    <property type="match status" value="1"/>
</dbReference>
<dbReference type="RefSeq" id="WP_345630111.1">
    <property type="nucleotide sequence ID" value="NZ_BAABJQ010000007.1"/>
</dbReference>
<keyword evidence="1" id="KW-0472">Membrane</keyword>
<sequence>MTMTSLAPRPRTAVGAPELSAPAFVRARRLSRGRVTLTRVVNSEWIKLRSVRSTVLTLLAAAGAVVALGLLFSGVHSGVIGAQSLGLQPGSGASPADVSLGGVNLGQMIIGVLGVVLVTGEYATGMIRPTLTVVPRRLPVLWGKTIVFGGVALVAMLVATFTAFLGGQALIGASGASLADSGALRAVVGAAVYLTGVGLLGLAAGAILRRTAAAIGVLFTVVFVVPGLFPLLPHSWNAAVGPYLPSNAGTSFMTAAHAAGSLAPWTGLGVFAGYVVAALVGAAILLKRRDA</sequence>
<feature type="transmembrane region" description="Helical" evidence="1">
    <location>
        <begin position="145"/>
        <end position="171"/>
    </location>
</feature>